<organism evidence="3 4">
    <name type="scientific">Adineta ricciae</name>
    <name type="common">Rotifer</name>
    <dbReference type="NCBI Taxonomy" id="249248"/>
    <lineage>
        <taxon>Eukaryota</taxon>
        <taxon>Metazoa</taxon>
        <taxon>Spiralia</taxon>
        <taxon>Gnathifera</taxon>
        <taxon>Rotifera</taxon>
        <taxon>Eurotatoria</taxon>
        <taxon>Bdelloidea</taxon>
        <taxon>Adinetida</taxon>
        <taxon>Adinetidae</taxon>
        <taxon>Adineta</taxon>
    </lineage>
</organism>
<sequence length="300" mass="34720">MAQLTNGNTTTKINRIQDDEKELLFQLRKLYASDYKKYSEHIRREPDIPLSIRKIYKLLDERKAYRRISDYFHRTRRTKKSQTSRANDHDKVYRTSIRQSSSEPESMCTMQIVNDMDDDDDGDNQHLHQLSDNSPMLHDNEETCEANPTHESDSHHIQPSSSISPNHHRSSTSTQPNLLLVRLNLQKAIQELDRAIVAKSDNTIDDYSYRQEQQYSSISKIELLANGQSNLDAIVRSLSHVVTQQQENAHSILQESSTLVLNETNHVEKQSLQHVIDRLNALVDRGHSIYGRIESILSEF</sequence>
<dbReference type="EMBL" id="CAJNOJ010000044">
    <property type="protein sequence ID" value="CAF0944209.1"/>
    <property type="molecule type" value="Genomic_DNA"/>
</dbReference>
<dbReference type="Proteomes" id="UP000663828">
    <property type="component" value="Unassembled WGS sequence"/>
</dbReference>
<reference evidence="3" key="1">
    <citation type="submission" date="2021-02" db="EMBL/GenBank/DDBJ databases">
        <authorList>
            <person name="Nowell W R."/>
        </authorList>
    </citation>
    <scope>NUCLEOTIDE SEQUENCE</scope>
</reference>
<feature type="compositionally biased region" description="Polar residues" evidence="1">
    <location>
        <begin position="96"/>
        <end position="112"/>
    </location>
</feature>
<gene>
    <name evidence="2" type="ORF">EDS130_LOCUS11985</name>
    <name evidence="3" type="ORF">XAT740_LOCUS16631</name>
</gene>
<proteinExistence type="predicted"/>
<evidence type="ECO:0000313" key="2">
    <source>
        <dbReference type="EMBL" id="CAF0944209.1"/>
    </source>
</evidence>
<evidence type="ECO:0000313" key="3">
    <source>
        <dbReference type="EMBL" id="CAF1067655.1"/>
    </source>
</evidence>
<protein>
    <submittedName>
        <fullName evidence="3">Uncharacterized protein</fullName>
    </submittedName>
</protein>
<evidence type="ECO:0000313" key="4">
    <source>
        <dbReference type="Proteomes" id="UP000663828"/>
    </source>
</evidence>
<keyword evidence="4" id="KW-1185">Reference proteome</keyword>
<comment type="caution">
    <text evidence="3">The sequence shown here is derived from an EMBL/GenBank/DDBJ whole genome shotgun (WGS) entry which is preliminary data.</text>
</comment>
<evidence type="ECO:0000256" key="1">
    <source>
        <dbReference type="SAM" id="MobiDB-lite"/>
    </source>
</evidence>
<name>A0A814LN14_ADIRI</name>
<feature type="region of interest" description="Disordered" evidence="1">
    <location>
        <begin position="75"/>
        <end position="174"/>
    </location>
</feature>
<dbReference type="AlphaFoldDB" id="A0A814LN14"/>
<dbReference type="OrthoDB" id="10004526at2759"/>
<accession>A0A814LN14</accession>
<dbReference type="EMBL" id="CAJNOR010001065">
    <property type="protein sequence ID" value="CAF1067655.1"/>
    <property type="molecule type" value="Genomic_DNA"/>
</dbReference>
<dbReference type="Proteomes" id="UP000663852">
    <property type="component" value="Unassembled WGS sequence"/>
</dbReference>